<dbReference type="Proteomes" id="UP000758701">
    <property type="component" value="Unassembled WGS sequence"/>
</dbReference>
<organism evidence="6 7">
    <name type="scientific">Streptomyces olivaceus</name>
    <dbReference type="NCBI Taxonomy" id="47716"/>
    <lineage>
        <taxon>Bacteria</taxon>
        <taxon>Bacillati</taxon>
        <taxon>Actinomycetota</taxon>
        <taxon>Actinomycetes</taxon>
        <taxon>Kitasatosporales</taxon>
        <taxon>Streptomycetaceae</taxon>
        <taxon>Streptomyces</taxon>
    </lineage>
</organism>
<evidence type="ECO:0000313" key="6">
    <source>
        <dbReference type="EMBL" id="MBZ6153492.1"/>
    </source>
</evidence>
<evidence type="ECO:0000256" key="1">
    <source>
        <dbReference type="ARBA" id="ARBA00023015"/>
    </source>
</evidence>
<proteinExistence type="predicted"/>
<evidence type="ECO:0000256" key="2">
    <source>
        <dbReference type="ARBA" id="ARBA00023125"/>
    </source>
</evidence>
<dbReference type="InterPro" id="IPR009057">
    <property type="entry name" value="Homeodomain-like_sf"/>
</dbReference>
<accession>A0ABS7W7P3</accession>
<feature type="DNA-binding region" description="H-T-H motif" evidence="4">
    <location>
        <begin position="35"/>
        <end position="54"/>
    </location>
</feature>
<dbReference type="InterPro" id="IPR001647">
    <property type="entry name" value="HTH_TetR"/>
</dbReference>
<keyword evidence="2 4" id="KW-0238">DNA-binding</keyword>
<dbReference type="PANTHER" id="PTHR30055">
    <property type="entry name" value="HTH-TYPE TRANSCRIPTIONAL REGULATOR RUTR"/>
    <property type="match status" value="1"/>
</dbReference>
<keyword evidence="3" id="KW-0804">Transcription</keyword>
<dbReference type="InterPro" id="IPR050109">
    <property type="entry name" value="HTH-type_TetR-like_transc_reg"/>
</dbReference>
<name>A0ABS7W7P3_STROV</name>
<dbReference type="PANTHER" id="PTHR30055:SF234">
    <property type="entry name" value="HTH-TYPE TRANSCRIPTIONAL REGULATOR BETI"/>
    <property type="match status" value="1"/>
</dbReference>
<dbReference type="InterPro" id="IPR036271">
    <property type="entry name" value="Tet_transcr_reg_TetR-rel_C_sf"/>
</dbReference>
<keyword evidence="7" id="KW-1185">Reference proteome</keyword>
<dbReference type="RefSeq" id="WP_070388428.1">
    <property type="nucleotide sequence ID" value="NZ_JAHSST010000007.1"/>
</dbReference>
<dbReference type="Gene3D" id="1.10.357.10">
    <property type="entry name" value="Tetracycline Repressor, domain 2"/>
    <property type="match status" value="1"/>
</dbReference>
<dbReference type="PRINTS" id="PR00455">
    <property type="entry name" value="HTHTETR"/>
</dbReference>
<dbReference type="Gene3D" id="1.10.10.60">
    <property type="entry name" value="Homeodomain-like"/>
    <property type="match status" value="1"/>
</dbReference>
<dbReference type="Pfam" id="PF00440">
    <property type="entry name" value="TetR_N"/>
    <property type="match status" value="1"/>
</dbReference>
<dbReference type="SUPFAM" id="SSF48498">
    <property type="entry name" value="Tetracyclin repressor-like, C-terminal domain"/>
    <property type="match status" value="1"/>
</dbReference>
<dbReference type="EMBL" id="JAHSTP010000007">
    <property type="protein sequence ID" value="MBZ6153492.1"/>
    <property type="molecule type" value="Genomic_DNA"/>
</dbReference>
<dbReference type="SUPFAM" id="SSF46689">
    <property type="entry name" value="Homeodomain-like"/>
    <property type="match status" value="1"/>
</dbReference>
<evidence type="ECO:0000259" key="5">
    <source>
        <dbReference type="PROSITE" id="PS50977"/>
    </source>
</evidence>
<protein>
    <submittedName>
        <fullName evidence="6">TetR/AcrR family transcriptional regulator</fullName>
    </submittedName>
</protein>
<comment type="caution">
    <text evidence="6">The sequence shown here is derived from an EMBL/GenBank/DDBJ whole genome shotgun (WGS) entry which is preliminary data.</text>
</comment>
<sequence>MTKRLTRVERRERTRGELVEAAIGLFAAHGVSSVSVEAVAEEAGYSRGAYHSNFSGRDELLAAVVQVVVSDLGAELRRRTDAEERAVAKLSEYIRTFAAYCAREPGRTRALVAVVSHRTTAGGPDYDSMVDESLGDLIDIFEYGQERGEMRRFDRVVMARLLRRALDGEAVRIAAEGAASAIADELVANFVHATRA</sequence>
<evidence type="ECO:0000256" key="3">
    <source>
        <dbReference type="ARBA" id="ARBA00023163"/>
    </source>
</evidence>
<gene>
    <name evidence="6" type="ORF">KVH32_20355</name>
</gene>
<dbReference type="PROSITE" id="PS50977">
    <property type="entry name" value="HTH_TETR_2"/>
    <property type="match status" value="1"/>
</dbReference>
<evidence type="ECO:0000256" key="4">
    <source>
        <dbReference type="PROSITE-ProRule" id="PRU00335"/>
    </source>
</evidence>
<evidence type="ECO:0000313" key="7">
    <source>
        <dbReference type="Proteomes" id="UP000758701"/>
    </source>
</evidence>
<keyword evidence="1" id="KW-0805">Transcription regulation</keyword>
<reference evidence="6 7" key="1">
    <citation type="submission" date="2021-06" db="EMBL/GenBank/DDBJ databases">
        <title>Ecological speciation of a Streptomyces species isolated from different habitats and geographic origins.</title>
        <authorList>
            <person name="Wang J."/>
        </authorList>
    </citation>
    <scope>NUCLEOTIDE SEQUENCE [LARGE SCALE GENOMIC DNA]</scope>
    <source>
        <strain evidence="6 7">FXJ8.012</strain>
    </source>
</reference>
<feature type="domain" description="HTH tetR-type" evidence="5">
    <location>
        <begin position="12"/>
        <end position="72"/>
    </location>
</feature>